<evidence type="ECO:0000256" key="1">
    <source>
        <dbReference type="ARBA" id="ARBA00004141"/>
    </source>
</evidence>
<evidence type="ECO:0000256" key="3">
    <source>
        <dbReference type="ARBA" id="ARBA00022692"/>
    </source>
</evidence>
<dbReference type="InterPro" id="IPR001248">
    <property type="entry name" value="Pur-cyt_permease"/>
</dbReference>
<evidence type="ECO:0000256" key="5">
    <source>
        <dbReference type="ARBA" id="ARBA00023136"/>
    </source>
</evidence>
<dbReference type="PANTHER" id="PTHR30569:SF0">
    <property type="entry name" value="CYTOSINE PERMEASE"/>
    <property type="match status" value="1"/>
</dbReference>
<feature type="transmembrane region" description="Helical" evidence="6">
    <location>
        <begin position="161"/>
        <end position="181"/>
    </location>
</feature>
<evidence type="ECO:0000256" key="6">
    <source>
        <dbReference type="SAM" id="Phobius"/>
    </source>
</evidence>
<feature type="transmembrane region" description="Helical" evidence="6">
    <location>
        <begin position="57"/>
        <end position="79"/>
    </location>
</feature>
<dbReference type="NCBIfam" id="NF008241">
    <property type="entry name" value="PRK11017.1"/>
    <property type="match status" value="1"/>
</dbReference>
<keyword evidence="4 6" id="KW-1133">Transmembrane helix</keyword>
<feature type="transmembrane region" description="Helical" evidence="6">
    <location>
        <begin position="366"/>
        <end position="383"/>
    </location>
</feature>
<dbReference type="Pfam" id="PF02133">
    <property type="entry name" value="Transp_cyt_pur"/>
    <property type="match status" value="1"/>
</dbReference>
<reference evidence="7" key="1">
    <citation type="submission" date="2020-08" db="EMBL/GenBank/DDBJ databases">
        <title>Genome public.</title>
        <authorList>
            <person name="Liu C."/>
            <person name="Sun Q."/>
        </authorList>
    </citation>
    <scope>NUCLEOTIDE SEQUENCE</scope>
    <source>
        <strain evidence="7">NSJ-68</strain>
    </source>
</reference>
<organism evidence="7 8">
    <name type="scientific">Anaerosacchariphilus hominis</name>
    <dbReference type="NCBI Taxonomy" id="2763017"/>
    <lineage>
        <taxon>Bacteria</taxon>
        <taxon>Bacillati</taxon>
        <taxon>Bacillota</taxon>
        <taxon>Clostridia</taxon>
        <taxon>Lachnospirales</taxon>
        <taxon>Lachnospiraceae</taxon>
        <taxon>Anaerosacchariphilus</taxon>
    </lineage>
</organism>
<evidence type="ECO:0000313" key="8">
    <source>
        <dbReference type="Proteomes" id="UP000649345"/>
    </source>
</evidence>
<feature type="transmembrane region" description="Helical" evidence="6">
    <location>
        <begin position="135"/>
        <end position="154"/>
    </location>
</feature>
<keyword evidence="3 6" id="KW-0812">Transmembrane</keyword>
<feature type="transmembrane region" description="Helical" evidence="6">
    <location>
        <begin position="334"/>
        <end position="354"/>
    </location>
</feature>
<evidence type="ECO:0000256" key="4">
    <source>
        <dbReference type="ARBA" id="ARBA00022989"/>
    </source>
</evidence>
<dbReference type="EMBL" id="JACOOR010000005">
    <property type="protein sequence ID" value="MBC5660006.1"/>
    <property type="molecule type" value="Genomic_DNA"/>
</dbReference>
<dbReference type="PANTHER" id="PTHR30569">
    <property type="entry name" value="CYTOSINE TRANSPORTER CODB"/>
    <property type="match status" value="1"/>
</dbReference>
<feature type="transmembrane region" description="Helical" evidence="6">
    <location>
        <begin position="100"/>
        <end position="123"/>
    </location>
</feature>
<keyword evidence="5 6" id="KW-0472">Membrane</keyword>
<name>A0A923LCC7_9FIRM</name>
<feature type="transmembrane region" description="Helical" evidence="6">
    <location>
        <begin position="25"/>
        <end position="45"/>
    </location>
</feature>
<dbReference type="Proteomes" id="UP000649345">
    <property type="component" value="Unassembled WGS sequence"/>
</dbReference>
<sequence length="412" mass="43783">MSNVKEKKDVDYAEQAVPEEGRKGFVTMFMIMLGFTFFSASMWVGQQLAAGENFWEFLGSLILGGCILGLYTGLLGYVGAKTGLSMDLLARKAFGEKGSYLSSAMISFTQIGWFGVGVAMFAIPVANQFLGDSKIAMWALIILAGGCMTASAYFGIESLTIISYIAVPAVAVLGTIAMVMAVAQGEGTIVDQFAVSSGTLSVVGGAGLVVGSFVSGGTATPNFTRFAKDAKTGTIATVVAFFIGNSLMFFFGAIAYIFVGGNDIFEVMLRLNLFYLAVLVLGLNIWTTNDNALYTSGLGLANIFHQKKKPMVLVAGIIGTLLSVWLYYNFCGWLNILNCTLPPVGIILVLSYFMNKKDYEDEHAPLATVNWFAVIGVIAGAVVANVLSWGIASINGMAVAALLYVIGQKVSK</sequence>
<proteinExistence type="inferred from homology"/>
<dbReference type="RefSeq" id="WP_186873457.1">
    <property type="nucleotide sequence ID" value="NZ_JACOOR010000005.1"/>
</dbReference>
<accession>A0A923LCC7</accession>
<comment type="subcellular location">
    <subcellularLocation>
        <location evidence="1">Membrane</location>
        <topology evidence="1">Multi-pass membrane protein</topology>
    </subcellularLocation>
</comment>
<feature type="transmembrane region" description="Helical" evidence="6">
    <location>
        <begin position="193"/>
        <end position="214"/>
    </location>
</feature>
<dbReference type="InterPro" id="IPR030191">
    <property type="entry name" value="CodB"/>
</dbReference>
<dbReference type="CDD" id="cd11484">
    <property type="entry name" value="SLC-NCS1sbd_CobB-like"/>
    <property type="match status" value="1"/>
</dbReference>
<protein>
    <submittedName>
        <fullName evidence="7">Cytosine permease</fullName>
    </submittedName>
</protein>
<feature type="transmembrane region" description="Helical" evidence="6">
    <location>
        <begin position="389"/>
        <end position="407"/>
    </location>
</feature>
<feature type="transmembrane region" description="Helical" evidence="6">
    <location>
        <begin position="235"/>
        <end position="259"/>
    </location>
</feature>
<feature type="transmembrane region" description="Helical" evidence="6">
    <location>
        <begin position="271"/>
        <end position="289"/>
    </location>
</feature>
<keyword evidence="8" id="KW-1185">Reference proteome</keyword>
<feature type="transmembrane region" description="Helical" evidence="6">
    <location>
        <begin position="310"/>
        <end position="328"/>
    </location>
</feature>
<dbReference type="AlphaFoldDB" id="A0A923LCC7"/>
<gene>
    <name evidence="7" type="primary">codB</name>
    <name evidence="7" type="ORF">H8S44_09505</name>
</gene>
<evidence type="ECO:0000256" key="2">
    <source>
        <dbReference type="ARBA" id="ARBA00008974"/>
    </source>
</evidence>
<dbReference type="GO" id="GO:0015209">
    <property type="term" value="F:cytosine transmembrane transporter activity"/>
    <property type="evidence" value="ECO:0007669"/>
    <property type="project" value="InterPro"/>
</dbReference>
<dbReference type="GO" id="GO:0005886">
    <property type="term" value="C:plasma membrane"/>
    <property type="evidence" value="ECO:0007669"/>
    <property type="project" value="TreeGrafter"/>
</dbReference>
<comment type="caution">
    <text evidence="7">The sequence shown here is derived from an EMBL/GenBank/DDBJ whole genome shotgun (WGS) entry which is preliminary data.</text>
</comment>
<dbReference type="Gene3D" id="1.10.4160.10">
    <property type="entry name" value="Hydantoin permease"/>
    <property type="match status" value="1"/>
</dbReference>
<comment type="similarity">
    <text evidence="2">Belongs to the purine-cytosine permease (2.A.39) family.</text>
</comment>
<evidence type="ECO:0000313" key="7">
    <source>
        <dbReference type="EMBL" id="MBC5660006.1"/>
    </source>
</evidence>